<name>Q1PX34_KUEST</name>
<dbReference type="EMBL" id="LT934425">
    <property type="protein sequence ID" value="SOH05136.1"/>
    <property type="molecule type" value="Genomic_DNA"/>
</dbReference>
<feature type="domain" description="DUF5615" evidence="1">
    <location>
        <begin position="1"/>
        <end position="110"/>
    </location>
</feature>
<evidence type="ECO:0000313" key="2">
    <source>
        <dbReference type="EMBL" id="CAJ71784.1"/>
    </source>
</evidence>
<keyword evidence="5" id="KW-1185">Reference proteome</keyword>
<evidence type="ECO:0000313" key="4">
    <source>
        <dbReference type="EMBL" id="SOH05136.1"/>
    </source>
</evidence>
<evidence type="ECO:0000313" key="5">
    <source>
        <dbReference type="Proteomes" id="UP000221734"/>
    </source>
</evidence>
<evidence type="ECO:0000259" key="1">
    <source>
        <dbReference type="Pfam" id="PF18480"/>
    </source>
</evidence>
<reference evidence="3 6" key="5">
    <citation type="submission" date="2020-02" db="EMBL/GenBank/DDBJ databases">
        <title>Newly sequenced genome of strain CSTR1 showed variability in Candidatus Kuenenia stuttgartiensis genomes.</title>
        <authorList>
            <person name="Ding C."/>
            <person name="Adrian L."/>
        </authorList>
    </citation>
    <scope>NUCLEOTIDE SEQUENCE [LARGE SCALE GENOMIC DNA]</scope>
    <source>
        <strain evidence="3 6">CSTR1</strain>
    </source>
</reference>
<dbReference type="Pfam" id="PF18480">
    <property type="entry name" value="DUF5615"/>
    <property type="match status" value="1"/>
</dbReference>
<evidence type="ECO:0000313" key="3">
    <source>
        <dbReference type="EMBL" id="QII13729.1"/>
    </source>
</evidence>
<dbReference type="KEGG" id="kst:KSMBR1_2649"/>
<reference evidence="5" key="4">
    <citation type="submission" date="2017-10" db="EMBL/GenBank/DDBJ databases">
        <authorList>
            <person name="Frank J."/>
        </authorList>
    </citation>
    <scope>NUCLEOTIDE SEQUENCE [LARGE SCALE GENOMIC DNA]</scope>
</reference>
<evidence type="ECO:0000313" key="6">
    <source>
        <dbReference type="Proteomes" id="UP000501926"/>
    </source>
</evidence>
<sequence>MKFKLDENFGTRTQEIFRAAGHDIQTVRSQELQGCLDRNLYEVCCKEQRCLITLDLDFADVISFPPCSASGIVVIRIPRNPGFALLEQLVLQFLQLLTQMPVEKKLWIVEVGRIRIHQSEAGK</sequence>
<dbReference type="EMBL" id="CT573073">
    <property type="protein sequence ID" value="CAJ71784.1"/>
    <property type="molecule type" value="Genomic_DNA"/>
</dbReference>
<dbReference type="OrthoDB" id="3216372at2"/>
<dbReference type="EMBL" id="CP049055">
    <property type="protein sequence ID" value="QII13729.1"/>
    <property type="molecule type" value="Genomic_DNA"/>
</dbReference>
<dbReference type="Proteomes" id="UP000501926">
    <property type="component" value="Chromosome"/>
</dbReference>
<reference evidence="2" key="1">
    <citation type="journal article" date="2006" name="Nature">
        <title>Deciphering the evolution and metabolism of an anammox bacterium from a community genome.</title>
        <authorList>
            <person name="Strous M."/>
            <person name="Pelletier E."/>
            <person name="Mangenot S."/>
            <person name="Rattei T."/>
            <person name="Lehner A."/>
            <person name="Taylor M.W."/>
            <person name="Horn M."/>
            <person name="Daims H."/>
            <person name="Bartol-Mavel D."/>
            <person name="Wincker P."/>
            <person name="Barbe V."/>
            <person name="Fonknechten N."/>
            <person name="Vallenet D."/>
            <person name="Segurens B."/>
            <person name="Schenowitz-Truong C."/>
            <person name="Medigue C."/>
            <person name="Collingro A."/>
            <person name="Snel B."/>
            <person name="Dutilh B.E."/>
            <person name="OpDenCamp H.J.M."/>
            <person name="vanDerDrift C."/>
            <person name="Cirpus I."/>
            <person name="vanDePas-Schoonen K.T."/>
            <person name="Harhangi H.R."/>
            <person name="vanNiftrik L."/>
            <person name="Schmid M."/>
            <person name="Keltjens J."/>
            <person name="vanDeVossenberg J."/>
            <person name="Kartal B."/>
            <person name="Meier H."/>
            <person name="Frishman D."/>
            <person name="Huynen M.A."/>
            <person name="Mewes H."/>
            <person name="Weissenbach J."/>
            <person name="Jetten M.S.M."/>
            <person name="Wagner M."/>
            <person name="LePaslier D."/>
        </authorList>
    </citation>
    <scope>NUCLEOTIDE SEQUENCE</scope>
</reference>
<reference evidence="2" key="2">
    <citation type="submission" date="2006-01" db="EMBL/GenBank/DDBJ databases">
        <authorList>
            <person name="Genoscope"/>
        </authorList>
    </citation>
    <scope>NUCLEOTIDE SEQUENCE</scope>
</reference>
<dbReference type="AlphaFoldDB" id="Q1PX34"/>
<proteinExistence type="predicted"/>
<reference evidence="4" key="3">
    <citation type="submission" date="2017-10" db="EMBL/GenBank/DDBJ databases">
        <authorList>
            <person name="Banno H."/>
            <person name="Chua N.-H."/>
        </authorList>
    </citation>
    <scope>NUCLEOTIDE SEQUENCE [LARGE SCALE GENOMIC DNA]</scope>
    <source>
        <strain evidence="4">Kuenenia_mbr1_ru-nijmegen</strain>
    </source>
</reference>
<dbReference type="RefSeq" id="WP_099325768.1">
    <property type="nucleotide sequence ID" value="NZ_CP049055.1"/>
</dbReference>
<gene>
    <name evidence="3" type="ORF">KsCSTR_43500</name>
    <name evidence="4" type="ORF">KSMBR1_2649</name>
    <name evidence="2" type="ORF">kustc1039</name>
</gene>
<dbReference type="Proteomes" id="UP000221734">
    <property type="component" value="Chromosome Kuenenia_stuttgartiensis_MBR1"/>
</dbReference>
<organism evidence="2">
    <name type="scientific">Kuenenia stuttgartiensis</name>
    <dbReference type="NCBI Taxonomy" id="174633"/>
    <lineage>
        <taxon>Bacteria</taxon>
        <taxon>Pseudomonadati</taxon>
        <taxon>Planctomycetota</taxon>
        <taxon>Candidatus Brocadiia</taxon>
        <taxon>Candidatus Brocadiales</taxon>
        <taxon>Candidatus Brocadiaceae</taxon>
        <taxon>Candidatus Kuenenia</taxon>
    </lineage>
</organism>
<protein>
    <recommendedName>
        <fullName evidence="1">DUF5615 domain-containing protein</fullName>
    </recommendedName>
</protein>
<accession>Q1PX34</accession>
<dbReference type="InterPro" id="IPR041049">
    <property type="entry name" value="DUF5615"/>
</dbReference>